<protein>
    <submittedName>
        <fullName evidence="1">Uncharacterized protein</fullName>
    </submittedName>
</protein>
<name>A0A0E9VFR1_ANGAN</name>
<dbReference type="EMBL" id="GBXM01032539">
    <property type="protein sequence ID" value="JAH76038.1"/>
    <property type="molecule type" value="Transcribed_RNA"/>
</dbReference>
<organism evidence="1">
    <name type="scientific">Anguilla anguilla</name>
    <name type="common">European freshwater eel</name>
    <name type="synonym">Muraena anguilla</name>
    <dbReference type="NCBI Taxonomy" id="7936"/>
    <lineage>
        <taxon>Eukaryota</taxon>
        <taxon>Metazoa</taxon>
        <taxon>Chordata</taxon>
        <taxon>Craniata</taxon>
        <taxon>Vertebrata</taxon>
        <taxon>Euteleostomi</taxon>
        <taxon>Actinopterygii</taxon>
        <taxon>Neopterygii</taxon>
        <taxon>Teleostei</taxon>
        <taxon>Anguilliformes</taxon>
        <taxon>Anguillidae</taxon>
        <taxon>Anguilla</taxon>
    </lineage>
</organism>
<sequence>MQMNLCWILVRIIKKMYIIS</sequence>
<proteinExistence type="predicted"/>
<reference evidence="1" key="2">
    <citation type="journal article" date="2015" name="Fish Shellfish Immunol.">
        <title>Early steps in the European eel (Anguilla anguilla)-Vibrio vulnificus interaction in the gills: Role of the RtxA13 toxin.</title>
        <authorList>
            <person name="Callol A."/>
            <person name="Pajuelo D."/>
            <person name="Ebbesson L."/>
            <person name="Teles M."/>
            <person name="MacKenzie S."/>
            <person name="Amaro C."/>
        </authorList>
    </citation>
    <scope>NUCLEOTIDE SEQUENCE</scope>
</reference>
<evidence type="ECO:0000313" key="1">
    <source>
        <dbReference type="EMBL" id="JAH76038.1"/>
    </source>
</evidence>
<reference evidence="1" key="1">
    <citation type="submission" date="2014-11" db="EMBL/GenBank/DDBJ databases">
        <authorList>
            <person name="Amaro Gonzalez C."/>
        </authorList>
    </citation>
    <scope>NUCLEOTIDE SEQUENCE</scope>
</reference>
<accession>A0A0E9VFR1</accession>
<dbReference type="AlphaFoldDB" id="A0A0E9VFR1"/>